<dbReference type="RefSeq" id="WP_078497015.1">
    <property type="nucleotide sequence ID" value="NZ_MSZX01000001.1"/>
</dbReference>
<dbReference type="Pfam" id="PF13419">
    <property type="entry name" value="HAD_2"/>
    <property type="match status" value="1"/>
</dbReference>
<name>A0A1T2XN40_9BACL</name>
<dbReference type="GO" id="GO:0046872">
    <property type="term" value="F:metal ion binding"/>
    <property type="evidence" value="ECO:0007669"/>
    <property type="project" value="UniProtKB-KW"/>
</dbReference>
<reference evidence="5 6" key="1">
    <citation type="submission" date="2017-01" db="EMBL/GenBank/DDBJ databases">
        <title>Genome analysis of Paenibacillus selenitrireducens ES3-24.</title>
        <authorList>
            <person name="Xu D."/>
            <person name="Yao R."/>
            <person name="Zheng S."/>
        </authorList>
    </citation>
    <scope>NUCLEOTIDE SEQUENCE [LARGE SCALE GENOMIC DNA]</scope>
    <source>
        <strain evidence="5 6">ES3-24</strain>
    </source>
</reference>
<dbReference type="InterPro" id="IPR006439">
    <property type="entry name" value="HAD-SF_hydro_IA"/>
</dbReference>
<dbReference type="OrthoDB" id="9797743at2"/>
<dbReference type="EMBL" id="MSZX01000001">
    <property type="protein sequence ID" value="OPA81284.1"/>
    <property type="molecule type" value="Genomic_DNA"/>
</dbReference>
<evidence type="ECO:0008006" key="7">
    <source>
        <dbReference type="Google" id="ProtNLM"/>
    </source>
</evidence>
<evidence type="ECO:0000313" key="6">
    <source>
        <dbReference type="Proteomes" id="UP000190188"/>
    </source>
</evidence>
<dbReference type="SFLD" id="SFLDS00003">
    <property type="entry name" value="Haloacid_Dehalogenase"/>
    <property type="match status" value="1"/>
</dbReference>
<keyword evidence="6" id="KW-1185">Reference proteome</keyword>
<comment type="caution">
    <text evidence="5">The sequence shown here is derived from an EMBL/GenBank/DDBJ whole genome shotgun (WGS) entry which is preliminary data.</text>
</comment>
<dbReference type="SUPFAM" id="SSF56784">
    <property type="entry name" value="HAD-like"/>
    <property type="match status" value="1"/>
</dbReference>
<dbReference type="Gene3D" id="3.40.50.1000">
    <property type="entry name" value="HAD superfamily/HAD-like"/>
    <property type="match status" value="1"/>
</dbReference>
<evidence type="ECO:0000256" key="4">
    <source>
        <dbReference type="ARBA" id="ARBA00022842"/>
    </source>
</evidence>
<dbReference type="Gene3D" id="1.10.150.240">
    <property type="entry name" value="Putative phosphatase, domain 2"/>
    <property type="match status" value="1"/>
</dbReference>
<keyword evidence="4" id="KW-0460">Magnesium</keyword>
<dbReference type="InterPro" id="IPR023198">
    <property type="entry name" value="PGP-like_dom2"/>
</dbReference>
<dbReference type="Proteomes" id="UP000190188">
    <property type="component" value="Unassembled WGS sequence"/>
</dbReference>
<evidence type="ECO:0000256" key="1">
    <source>
        <dbReference type="ARBA" id="ARBA00001946"/>
    </source>
</evidence>
<dbReference type="InterPro" id="IPR041492">
    <property type="entry name" value="HAD_2"/>
</dbReference>
<evidence type="ECO:0000313" key="5">
    <source>
        <dbReference type="EMBL" id="OPA81284.1"/>
    </source>
</evidence>
<organism evidence="5 6">
    <name type="scientific">Paenibacillus selenitireducens</name>
    <dbReference type="NCBI Taxonomy" id="1324314"/>
    <lineage>
        <taxon>Bacteria</taxon>
        <taxon>Bacillati</taxon>
        <taxon>Bacillota</taxon>
        <taxon>Bacilli</taxon>
        <taxon>Bacillales</taxon>
        <taxon>Paenibacillaceae</taxon>
        <taxon>Paenibacillus</taxon>
    </lineage>
</organism>
<dbReference type="PANTHER" id="PTHR46193">
    <property type="entry name" value="6-PHOSPHOGLUCONATE PHOSPHATASE"/>
    <property type="match status" value="1"/>
</dbReference>
<protein>
    <recommendedName>
        <fullName evidence="7">HAD family hydrolase</fullName>
    </recommendedName>
</protein>
<comment type="similarity">
    <text evidence="2">Belongs to the HAD-like hydrolase superfamily. CbbY/CbbZ/Gph/YieH family.</text>
</comment>
<dbReference type="GO" id="GO:0003824">
    <property type="term" value="F:catalytic activity"/>
    <property type="evidence" value="ECO:0007669"/>
    <property type="project" value="UniProtKB-ARBA"/>
</dbReference>
<dbReference type="AlphaFoldDB" id="A0A1T2XN40"/>
<dbReference type="InterPro" id="IPR036412">
    <property type="entry name" value="HAD-like_sf"/>
</dbReference>
<keyword evidence="3" id="KW-0479">Metal-binding</keyword>
<dbReference type="NCBIfam" id="TIGR01509">
    <property type="entry name" value="HAD-SF-IA-v3"/>
    <property type="match status" value="1"/>
</dbReference>
<accession>A0A1T2XN40</accession>
<dbReference type="CDD" id="cd16423">
    <property type="entry name" value="HAD_BPGM-like"/>
    <property type="match status" value="1"/>
</dbReference>
<dbReference type="SFLD" id="SFLDG01135">
    <property type="entry name" value="C1.5.6:_HAD__Beta-PGM__Phospha"/>
    <property type="match status" value="1"/>
</dbReference>
<comment type="cofactor">
    <cofactor evidence="1">
        <name>Mg(2+)</name>
        <dbReference type="ChEBI" id="CHEBI:18420"/>
    </cofactor>
</comment>
<dbReference type="InterPro" id="IPR023214">
    <property type="entry name" value="HAD_sf"/>
</dbReference>
<sequence length="227" mass="25381">MIKAVVFDFDGLTLDTESSWYESLKQVYTKYGVEFPEESFFQTVGTFDGDFKPYQFLSNALQGTPDSESLKEEVHAIFHDIMSQKQLREGILDYLESAKKLGLKIGLASSSTKSWVESYLRAYGIYEYYDCIHTSDDVSRVKPDPELYLLALRSLGVEGHEAVAFEDSLHGLHAAKAAGLYGVVVPNAVTHHLPFTTHDWKLASMADMSLAELIQQIEAASASIHQE</sequence>
<dbReference type="PANTHER" id="PTHR46193:SF21">
    <property type="entry name" value="SLL1138 PROTEIN"/>
    <property type="match status" value="1"/>
</dbReference>
<dbReference type="PRINTS" id="PR00413">
    <property type="entry name" value="HADHALOGNASE"/>
</dbReference>
<dbReference type="STRING" id="1324314.BVG16_02915"/>
<dbReference type="InterPro" id="IPR051600">
    <property type="entry name" value="Beta-PGM-like"/>
</dbReference>
<dbReference type="NCBIfam" id="TIGR01549">
    <property type="entry name" value="HAD-SF-IA-v1"/>
    <property type="match status" value="1"/>
</dbReference>
<evidence type="ECO:0000256" key="2">
    <source>
        <dbReference type="ARBA" id="ARBA00006171"/>
    </source>
</evidence>
<evidence type="ECO:0000256" key="3">
    <source>
        <dbReference type="ARBA" id="ARBA00022723"/>
    </source>
</evidence>
<gene>
    <name evidence="5" type="ORF">BVG16_02915</name>
</gene>
<proteinExistence type="inferred from homology"/>
<dbReference type="SFLD" id="SFLDG01129">
    <property type="entry name" value="C1.5:_HAD__Beta-PGM__Phosphata"/>
    <property type="match status" value="1"/>
</dbReference>